<evidence type="ECO:0000256" key="4">
    <source>
        <dbReference type="SAM" id="MobiDB-lite"/>
    </source>
</evidence>
<evidence type="ECO:0000313" key="5">
    <source>
        <dbReference type="EMBL" id="KAI9181354.1"/>
    </source>
</evidence>
<organism evidence="5 6">
    <name type="scientific">Acer negundo</name>
    <name type="common">Box elder</name>
    <dbReference type="NCBI Taxonomy" id="4023"/>
    <lineage>
        <taxon>Eukaryota</taxon>
        <taxon>Viridiplantae</taxon>
        <taxon>Streptophyta</taxon>
        <taxon>Embryophyta</taxon>
        <taxon>Tracheophyta</taxon>
        <taxon>Spermatophyta</taxon>
        <taxon>Magnoliopsida</taxon>
        <taxon>eudicotyledons</taxon>
        <taxon>Gunneridae</taxon>
        <taxon>Pentapetalae</taxon>
        <taxon>rosids</taxon>
        <taxon>malvids</taxon>
        <taxon>Sapindales</taxon>
        <taxon>Sapindaceae</taxon>
        <taxon>Hippocastanoideae</taxon>
        <taxon>Acereae</taxon>
        <taxon>Acer</taxon>
    </lineage>
</organism>
<evidence type="ECO:0000256" key="3">
    <source>
        <dbReference type="ARBA" id="ARBA00023002"/>
    </source>
</evidence>
<comment type="caution">
    <text evidence="5">The sequence shown here is derived from an EMBL/GenBank/DDBJ whole genome shotgun (WGS) entry which is preliminary data.</text>
</comment>
<gene>
    <name evidence="5" type="ORF">LWI28_014174</name>
</gene>
<dbReference type="PRINTS" id="PR00081">
    <property type="entry name" value="GDHRDH"/>
</dbReference>
<dbReference type="Gene3D" id="3.40.50.720">
    <property type="entry name" value="NAD(P)-binding Rossmann-like Domain"/>
    <property type="match status" value="3"/>
</dbReference>
<dbReference type="GO" id="GO:0016616">
    <property type="term" value="F:oxidoreductase activity, acting on the CH-OH group of donors, NAD or NADP as acceptor"/>
    <property type="evidence" value="ECO:0007669"/>
    <property type="project" value="InterPro"/>
</dbReference>
<dbReference type="PANTHER" id="PTHR43490">
    <property type="entry name" value="(+)-NEOMENTHOL DEHYDROGENASE"/>
    <property type="match status" value="1"/>
</dbReference>
<accession>A0AAD5IZA8</accession>
<dbReference type="SUPFAM" id="SSF51735">
    <property type="entry name" value="NAD(P)-binding Rossmann-fold domains"/>
    <property type="match status" value="3"/>
</dbReference>
<dbReference type="EMBL" id="JAJSOW010000101">
    <property type="protein sequence ID" value="KAI9181354.1"/>
    <property type="molecule type" value="Genomic_DNA"/>
</dbReference>
<dbReference type="Pfam" id="PF00106">
    <property type="entry name" value="adh_short"/>
    <property type="match status" value="2"/>
</dbReference>
<reference evidence="5" key="1">
    <citation type="journal article" date="2022" name="Plant J.">
        <title>Strategies of tolerance reflected in two North American maple genomes.</title>
        <authorList>
            <person name="McEvoy S.L."/>
            <person name="Sezen U.U."/>
            <person name="Trouern-Trend A."/>
            <person name="McMahon S.M."/>
            <person name="Schaberg P.G."/>
            <person name="Yang J."/>
            <person name="Wegrzyn J.L."/>
            <person name="Swenson N.G."/>
        </authorList>
    </citation>
    <scope>NUCLEOTIDE SEQUENCE</scope>
    <source>
        <strain evidence="5">91603</strain>
    </source>
</reference>
<keyword evidence="2" id="KW-0521">NADP</keyword>
<reference evidence="5" key="2">
    <citation type="submission" date="2023-02" db="EMBL/GenBank/DDBJ databases">
        <authorList>
            <person name="Swenson N.G."/>
            <person name="Wegrzyn J.L."/>
            <person name="Mcevoy S.L."/>
        </authorList>
    </citation>
    <scope>NUCLEOTIDE SEQUENCE</scope>
    <source>
        <strain evidence="5">91603</strain>
        <tissue evidence="5">Leaf</tissue>
    </source>
</reference>
<feature type="region of interest" description="Disordered" evidence="4">
    <location>
        <begin position="617"/>
        <end position="637"/>
    </location>
</feature>
<dbReference type="PANTHER" id="PTHR43490:SF119">
    <property type="entry name" value="SHORT-CHAIN DEHYDROGENASE_REDUCTASE"/>
    <property type="match status" value="1"/>
</dbReference>
<sequence>MADLAQRYAVVTGSNKGIGYETVRQLASNGIMVVLTSRDENRGLEAVEKLKADGLSDKVVFHQLDVADPASVASLADFIRNQFGKLDILVNNAGIGGLILDSDAFTKFTQLAGGGFPLGEDAWSEIAIPTVEGTKECLNINYYGAKRMVDGLLPLLQLSDSAKIVNVSSFLGSLKHIPNEGVREVLNDVESLTEEKVDELLNKFLKDFKEGSLEKEGWPTYISAYILSKACLNAYTRILAKKYPNFKINSVCPGFVKTDLTCNSGQFTAIEGAQNPVRLALLPHVVTGSNKGIGFEIVRQLASNGIKVVLTSRDEKIGLEAVEKLKSDEYGLSSDKIVFHQLDVTDPDSIASLADFIKNQFGKLDILVNNAGIAGVILDADAYTKATKLAGGDFPDGEDYWNEIETPSIEGAKECLNTNYCAAKRMVEEFVPLLRLSDSARIVNVSSLKGLLKYIPNESIRQALDDVESLTEERIDKLSDKYLQDFEEGSLEKEGWSSYLSAYTVSKAILNAYTRILARKYTDFLVNCAGAPVHWSNIMTQTYQLAEECLQTNYYGAKRMAEALIPLLQLSDSTRFVNVSSSMGTLKITVKWSNWPTKVEEEPFRLPVASGDLSDTITTTERSVKRRSSRLSSGSSSTKHRKVLKLVVEVLKNRTVIVRSTPIRCESEKTDTSSRLSMKSYSFGSFDIEKESFRF</sequence>
<dbReference type="PRINTS" id="PR00080">
    <property type="entry name" value="SDRFAMILY"/>
</dbReference>
<dbReference type="GO" id="GO:0016020">
    <property type="term" value="C:membrane"/>
    <property type="evidence" value="ECO:0007669"/>
    <property type="project" value="TreeGrafter"/>
</dbReference>
<proteinExistence type="inferred from homology"/>
<dbReference type="Proteomes" id="UP001064489">
    <property type="component" value="Chromosome 4"/>
</dbReference>
<name>A0AAD5IZA8_ACENE</name>
<evidence type="ECO:0000256" key="1">
    <source>
        <dbReference type="ARBA" id="ARBA00006484"/>
    </source>
</evidence>
<dbReference type="InterPro" id="IPR045313">
    <property type="entry name" value="CBR1-like"/>
</dbReference>
<dbReference type="InterPro" id="IPR002347">
    <property type="entry name" value="SDR_fam"/>
</dbReference>
<keyword evidence="6" id="KW-1185">Reference proteome</keyword>
<evidence type="ECO:0000256" key="2">
    <source>
        <dbReference type="ARBA" id="ARBA00022857"/>
    </source>
</evidence>
<dbReference type="InterPro" id="IPR036291">
    <property type="entry name" value="NAD(P)-bd_dom_sf"/>
</dbReference>
<keyword evidence="3" id="KW-0560">Oxidoreductase</keyword>
<dbReference type="CDD" id="cd05324">
    <property type="entry name" value="carb_red_PTCR-like_SDR_c"/>
    <property type="match status" value="1"/>
</dbReference>
<comment type="similarity">
    <text evidence="1">Belongs to the short-chain dehydrogenases/reductases (SDR) family.</text>
</comment>
<dbReference type="AlphaFoldDB" id="A0AAD5IZA8"/>
<protein>
    <submittedName>
        <fullName evidence="5">Uncharacterized protein</fullName>
    </submittedName>
</protein>
<evidence type="ECO:0000313" key="6">
    <source>
        <dbReference type="Proteomes" id="UP001064489"/>
    </source>
</evidence>